<dbReference type="PANTHER" id="PTHR13504:SF38">
    <property type="entry name" value="FIDO DOMAIN-CONTAINING PROTEIN"/>
    <property type="match status" value="1"/>
</dbReference>
<evidence type="ECO:0000259" key="1">
    <source>
        <dbReference type="PROSITE" id="PS51459"/>
    </source>
</evidence>
<protein>
    <submittedName>
        <fullName evidence="2">Fic family protein</fullName>
    </submittedName>
</protein>
<dbReference type="EMBL" id="JACOOK010000006">
    <property type="protein sequence ID" value="MBC5617547.1"/>
    <property type="molecule type" value="Genomic_DNA"/>
</dbReference>
<dbReference type="InterPro" id="IPR003812">
    <property type="entry name" value="Fido"/>
</dbReference>
<proteinExistence type="predicted"/>
<evidence type="ECO:0000313" key="3">
    <source>
        <dbReference type="Proteomes" id="UP000636891"/>
    </source>
</evidence>
<reference evidence="2 3" key="1">
    <citation type="submission" date="2020-08" db="EMBL/GenBank/DDBJ databases">
        <title>Genome public.</title>
        <authorList>
            <person name="Liu C."/>
            <person name="Sun Q."/>
        </authorList>
    </citation>
    <scope>NUCLEOTIDE SEQUENCE [LARGE SCALE GENOMIC DNA]</scope>
    <source>
        <strain evidence="2 3">New-7</strain>
    </source>
</reference>
<dbReference type="Pfam" id="PF02661">
    <property type="entry name" value="Fic"/>
    <property type="match status" value="1"/>
</dbReference>
<dbReference type="Gene3D" id="1.10.3290.10">
    <property type="entry name" value="Fido-like domain"/>
    <property type="match status" value="1"/>
</dbReference>
<accession>A0ABR7CPU2</accession>
<dbReference type="RefSeq" id="WP_186965943.1">
    <property type="nucleotide sequence ID" value="NZ_JACOOK010000006.1"/>
</dbReference>
<dbReference type="Proteomes" id="UP000636891">
    <property type="component" value="Unassembled WGS sequence"/>
</dbReference>
<evidence type="ECO:0000313" key="2">
    <source>
        <dbReference type="EMBL" id="MBC5617547.1"/>
    </source>
</evidence>
<gene>
    <name evidence="2" type="ORF">H8S08_11045</name>
</gene>
<dbReference type="InterPro" id="IPR040198">
    <property type="entry name" value="Fido_containing"/>
</dbReference>
<dbReference type="PROSITE" id="PS51459">
    <property type="entry name" value="FIDO"/>
    <property type="match status" value="1"/>
</dbReference>
<dbReference type="InterPro" id="IPR036597">
    <property type="entry name" value="Fido-like_dom_sf"/>
</dbReference>
<name>A0ABR7CPU2_9BACT</name>
<dbReference type="SUPFAM" id="SSF140931">
    <property type="entry name" value="Fic-like"/>
    <property type="match status" value="1"/>
</dbReference>
<comment type="caution">
    <text evidence="2">The sequence shown here is derived from an EMBL/GenBank/DDBJ whole genome shotgun (WGS) entry which is preliminary data.</text>
</comment>
<sequence>MNTNNKIWTEIGNLTEKLKKLNLTDSIDYTKYYIYSIITHSTAIEGSTLTEAETQLLFDEGIAAPKPLVQNLMNLDLKNAYDFAATQAAKKTVITPEFLKTLSALILKSTGGVMSTVAGTFDTSKGDYRLCSVQAGPGGKSYMNYQKVPDSVTALCAALDEKIDKPVSLEAIYNLSFDAHLNLVTIHPWADGNGRAARLLMNYIQFYRGLVPTKIHQEDRAGYITSLRTSQDSQDNTPFREFMARQHAKTLKEEIAHYSKNQKKGITLMF</sequence>
<organism evidence="2 3">
    <name type="scientific">Alistipes hominis</name>
    <dbReference type="NCBI Taxonomy" id="2763015"/>
    <lineage>
        <taxon>Bacteria</taxon>
        <taxon>Pseudomonadati</taxon>
        <taxon>Bacteroidota</taxon>
        <taxon>Bacteroidia</taxon>
        <taxon>Bacteroidales</taxon>
        <taxon>Rikenellaceae</taxon>
        <taxon>Alistipes</taxon>
    </lineage>
</organism>
<feature type="domain" description="Fido" evidence="1">
    <location>
        <begin position="94"/>
        <end position="245"/>
    </location>
</feature>
<dbReference type="PANTHER" id="PTHR13504">
    <property type="entry name" value="FIDO DOMAIN-CONTAINING PROTEIN DDB_G0283145"/>
    <property type="match status" value="1"/>
</dbReference>
<keyword evidence="3" id="KW-1185">Reference proteome</keyword>